<evidence type="ECO:0000313" key="3">
    <source>
        <dbReference type="EMBL" id="GIX96501.1"/>
    </source>
</evidence>
<feature type="compositionally biased region" description="Basic residues" evidence="1">
    <location>
        <begin position="42"/>
        <end position="51"/>
    </location>
</feature>
<keyword evidence="2" id="KW-0472">Membrane</keyword>
<dbReference type="Proteomes" id="UP001054945">
    <property type="component" value="Unassembled WGS sequence"/>
</dbReference>
<organism evidence="3 4">
    <name type="scientific">Caerostris extrusa</name>
    <name type="common">Bark spider</name>
    <name type="synonym">Caerostris bankana</name>
    <dbReference type="NCBI Taxonomy" id="172846"/>
    <lineage>
        <taxon>Eukaryota</taxon>
        <taxon>Metazoa</taxon>
        <taxon>Ecdysozoa</taxon>
        <taxon>Arthropoda</taxon>
        <taxon>Chelicerata</taxon>
        <taxon>Arachnida</taxon>
        <taxon>Araneae</taxon>
        <taxon>Araneomorphae</taxon>
        <taxon>Entelegynae</taxon>
        <taxon>Araneoidea</taxon>
        <taxon>Araneidae</taxon>
        <taxon>Caerostris</taxon>
    </lineage>
</organism>
<keyword evidence="2" id="KW-1133">Transmembrane helix</keyword>
<evidence type="ECO:0000313" key="4">
    <source>
        <dbReference type="Proteomes" id="UP001054945"/>
    </source>
</evidence>
<sequence>MHDLDGFVRKESPQVLIDENLKIDLKNFAKSINNSRVDNPSRRKSRMKDKKIHAQERVRQDREKYISCDNGTSSDKTNNFPNNRAAEAIKNRRYHGINESNEFIRNQTPKGTEDPLKTDLKNFAKSIKSPYLGNSLKPKKGQDEQFFVKVISAHGRERLIPCDKDGSNRKSSDSFYVNGNTSSAKKNEFLHEIDEIKNIAIVQANALASYQETVISDGLASNIRNFAKSLKDPFNKHSENLSKGQGPHAHIERSKQNKKKLCHLVILPKRRIVFLMWLVLLNWTVWMLYLQKNRNQNTMKLLLKIQI</sequence>
<feature type="region of interest" description="Disordered" evidence="1">
    <location>
        <begin position="34"/>
        <end position="58"/>
    </location>
</feature>
<keyword evidence="2" id="KW-0812">Transmembrane</keyword>
<feature type="transmembrane region" description="Helical" evidence="2">
    <location>
        <begin position="272"/>
        <end position="290"/>
    </location>
</feature>
<comment type="caution">
    <text evidence="3">The sequence shown here is derived from an EMBL/GenBank/DDBJ whole genome shotgun (WGS) entry which is preliminary data.</text>
</comment>
<evidence type="ECO:0000256" key="2">
    <source>
        <dbReference type="SAM" id="Phobius"/>
    </source>
</evidence>
<proteinExistence type="predicted"/>
<keyword evidence="4" id="KW-1185">Reference proteome</keyword>
<protein>
    <submittedName>
        <fullName evidence="3">Uncharacterized protein</fullName>
    </submittedName>
</protein>
<reference evidence="3 4" key="1">
    <citation type="submission" date="2021-06" db="EMBL/GenBank/DDBJ databases">
        <title>Caerostris extrusa draft genome.</title>
        <authorList>
            <person name="Kono N."/>
            <person name="Arakawa K."/>
        </authorList>
    </citation>
    <scope>NUCLEOTIDE SEQUENCE [LARGE SCALE GENOMIC DNA]</scope>
</reference>
<evidence type="ECO:0000256" key="1">
    <source>
        <dbReference type="SAM" id="MobiDB-lite"/>
    </source>
</evidence>
<dbReference type="EMBL" id="BPLR01004657">
    <property type="protein sequence ID" value="GIX96501.1"/>
    <property type="molecule type" value="Genomic_DNA"/>
</dbReference>
<gene>
    <name evidence="3" type="ORF">CEXT_504931</name>
</gene>
<accession>A0AAV4PK42</accession>
<dbReference type="AlphaFoldDB" id="A0AAV4PK42"/>
<name>A0AAV4PK42_CAEEX</name>